<proteinExistence type="predicted"/>
<protein>
    <submittedName>
        <fullName evidence="2">Uncharacterized protein</fullName>
    </submittedName>
</protein>
<evidence type="ECO:0000313" key="2">
    <source>
        <dbReference type="EMBL" id="JAG02966.1"/>
    </source>
</evidence>
<sequence>MLLLIPTQVALVQRINRFLLSLQPSKLTVGRGMPGCPPYLSATLEVVPPPIGIRIRSVPHVPILIAWALLTSTKHRPTPNVPRIGMSVPIAVRVVRVLNPQVRGLPSDRAVITHTPHTPVLLLLRHRKGSLQRASSLAASKSDAASSVVKPNS</sequence>
<accession>A0A0A9W6D4</accession>
<dbReference type="EMBL" id="GBHO01040638">
    <property type="protein sequence ID" value="JAG02966.1"/>
    <property type="molecule type" value="Transcribed_RNA"/>
</dbReference>
<reference evidence="2" key="1">
    <citation type="journal article" date="2014" name="PLoS ONE">
        <title>Transcriptome-Based Identification of ABC Transporters in the Western Tarnished Plant Bug Lygus hesperus.</title>
        <authorList>
            <person name="Hull J.J."/>
            <person name="Chaney K."/>
            <person name="Geib S.M."/>
            <person name="Fabrick J.A."/>
            <person name="Brent C.S."/>
            <person name="Walsh D."/>
            <person name="Lavine L.C."/>
        </authorList>
    </citation>
    <scope>NUCLEOTIDE SEQUENCE</scope>
</reference>
<evidence type="ECO:0000256" key="1">
    <source>
        <dbReference type="SAM" id="MobiDB-lite"/>
    </source>
</evidence>
<feature type="compositionally biased region" description="Low complexity" evidence="1">
    <location>
        <begin position="134"/>
        <end position="147"/>
    </location>
</feature>
<dbReference type="AlphaFoldDB" id="A0A0A9W6D4"/>
<name>A0A0A9W6D4_LYGHE</name>
<gene>
    <name evidence="2" type="ORF">CM83_18517</name>
</gene>
<reference evidence="2" key="2">
    <citation type="submission" date="2014-07" db="EMBL/GenBank/DDBJ databases">
        <authorList>
            <person name="Hull J."/>
        </authorList>
    </citation>
    <scope>NUCLEOTIDE SEQUENCE</scope>
</reference>
<feature type="region of interest" description="Disordered" evidence="1">
    <location>
        <begin position="134"/>
        <end position="153"/>
    </location>
</feature>
<organism evidence="2">
    <name type="scientific">Lygus hesperus</name>
    <name type="common">Western plant bug</name>
    <dbReference type="NCBI Taxonomy" id="30085"/>
    <lineage>
        <taxon>Eukaryota</taxon>
        <taxon>Metazoa</taxon>
        <taxon>Ecdysozoa</taxon>
        <taxon>Arthropoda</taxon>
        <taxon>Hexapoda</taxon>
        <taxon>Insecta</taxon>
        <taxon>Pterygota</taxon>
        <taxon>Neoptera</taxon>
        <taxon>Paraneoptera</taxon>
        <taxon>Hemiptera</taxon>
        <taxon>Heteroptera</taxon>
        <taxon>Panheteroptera</taxon>
        <taxon>Cimicomorpha</taxon>
        <taxon>Miridae</taxon>
        <taxon>Mirini</taxon>
        <taxon>Lygus</taxon>
    </lineage>
</organism>